<protein>
    <submittedName>
        <fullName evidence="7">Sigma-70 family RNA polymerase sigma factor</fullName>
    </submittedName>
</protein>
<dbReference type="AlphaFoldDB" id="A0A6M1T5U3"/>
<dbReference type="SUPFAM" id="SSF88659">
    <property type="entry name" value="Sigma3 and sigma4 domains of RNA polymerase sigma factors"/>
    <property type="match status" value="1"/>
</dbReference>
<dbReference type="GO" id="GO:0003677">
    <property type="term" value="F:DNA binding"/>
    <property type="evidence" value="ECO:0007669"/>
    <property type="project" value="InterPro"/>
</dbReference>
<dbReference type="Proteomes" id="UP000473278">
    <property type="component" value="Unassembled WGS sequence"/>
</dbReference>
<dbReference type="InterPro" id="IPR013324">
    <property type="entry name" value="RNA_pol_sigma_r3/r4-like"/>
</dbReference>
<organism evidence="7 8">
    <name type="scientific">Halalkalibaculum roseum</name>
    <dbReference type="NCBI Taxonomy" id="2709311"/>
    <lineage>
        <taxon>Bacteria</taxon>
        <taxon>Pseudomonadati</taxon>
        <taxon>Balneolota</taxon>
        <taxon>Balneolia</taxon>
        <taxon>Balneolales</taxon>
        <taxon>Balneolaceae</taxon>
        <taxon>Halalkalibaculum</taxon>
    </lineage>
</organism>
<keyword evidence="8" id="KW-1185">Reference proteome</keyword>
<comment type="similarity">
    <text evidence="1">Belongs to the sigma-70 factor family. ECF subfamily.</text>
</comment>
<dbReference type="PROSITE" id="PS00622">
    <property type="entry name" value="HTH_LUXR_1"/>
    <property type="match status" value="1"/>
</dbReference>
<sequence length="202" mass="24286">MSSNTNNDYWNKFVAGDTHLFKKIFTKYYPKLYGYGIKISNNPRIVEDCIQELFENIWDRREDLHHVESPHVYLFVSLRRKVLKQISKKKNRSKKLRLLRHKPKIKFCKQDIIIKNEQINQQKEELAQALNQLPERQKEILFLHFYNGLSYSEIANVLDIKRQSIRNHVYRAMKKLRLFLTEKASRNIISLLFIFSNIIFAT</sequence>
<dbReference type="InterPro" id="IPR014284">
    <property type="entry name" value="RNA_pol_sigma-70_dom"/>
</dbReference>
<dbReference type="EMBL" id="JAALLT010000004">
    <property type="protein sequence ID" value="NGP77355.1"/>
    <property type="molecule type" value="Genomic_DNA"/>
</dbReference>
<gene>
    <name evidence="7" type="ORF">G3570_11970</name>
</gene>
<dbReference type="Gene3D" id="1.10.10.10">
    <property type="entry name" value="Winged helix-like DNA-binding domain superfamily/Winged helix DNA-binding domain"/>
    <property type="match status" value="1"/>
</dbReference>
<name>A0A6M1T5U3_9BACT</name>
<evidence type="ECO:0000313" key="8">
    <source>
        <dbReference type="Proteomes" id="UP000473278"/>
    </source>
</evidence>
<dbReference type="InterPro" id="IPR036388">
    <property type="entry name" value="WH-like_DNA-bd_sf"/>
</dbReference>
<comment type="caution">
    <text evidence="7">The sequence shown here is derived from an EMBL/GenBank/DDBJ whole genome shotgun (WGS) entry which is preliminary data.</text>
</comment>
<dbReference type="CDD" id="cd06171">
    <property type="entry name" value="Sigma70_r4"/>
    <property type="match status" value="1"/>
</dbReference>
<dbReference type="SMART" id="SM00421">
    <property type="entry name" value="HTH_LUXR"/>
    <property type="match status" value="1"/>
</dbReference>
<keyword evidence="5" id="KW-0175">Coiled coil</keyword>
<dbReference type="InterPro" id="IPR007627">
    <property type="entry name" value="RNA_pol_sigma70_r2"/>
</dbReference>
<evidence type="ECO:0000313" key="7">
    <source>
        <dbReference type="EMBL" id="NGP77355.1"/>
    </source>
</evidence>
<dbReference type="Pfam" id="PF04542">
    <property type="entry name" value="Sigma70_r2"/>
    <property type="match status" value="1"/>
</dbReference>
<evidence type="ECO:0000256" key="3">
    <source>
        <dbReference type="ARBA" id="ARBA00023082"/>
    </source>
</evidence>
<evidence type="ECO:0000256" key="4">
    <source>
        <dbReference type="ARBA" id="ARBA00023163"/>
    </source>
</evidence>
<dbReference type="InterPro" id="IPR013325">
    <property type="entry name" value="RNA_pol_sigma_r2"/>
</dbReference>
<dbReference type="InterPro" id="IPR000792">
    <property type="entry name" value="Tscrpt_reg_LuxR_C"/>
</dbReference>
<evidence type="ECO:0000256" key="5">
    <source>
        <dbReference type="SAM" id="Coils"/>
    </source>
</evidence>
<dbReference type="SUPFAM" id="SSF88946">
    <property type="entry name" value="Sigma2 domain of RNA polymerase sigma factors"/>
    <property type="match status" value="1"/>
</dbReference>
<accession>A0A6M1T5U3</accession>
<evidence type="ECO:0000259" key="6">
    <source>
        <dbReference type="PROSITE" id="PS00622"/>
    </source>
</evidence>
<dbReference type="PANTHER" id="PTHR43133:SF46">
    <property type="entry name" value="RNA POLYMERASE SIGMA-70 FACTOR ECF SUBFAMILY"/>
    <property type="match status" value="1"/>
</dbReference>
<dbReference type="PANTHER" id="PTHR43133">
    <property type="entry name" value="RNA POLYMERASE ECF-TYPE SIGMA FACTO"/>
    <property type="match status" value="1"/>
</dbReference>
<dbReference type="InterPro" id="IPR039425">
    <property type="entry name" value="RNA_pol_sigma-70-like"/>
</dbReference>
<dbReference type="NCBIfam" id="TIGR02937">
    <property type="entry name" value="sigma70-ECF"/>
    <property type="match status" value="1"/>
</dbReference>
<keyword evidence="3" id="KW-0731">Sigma factor</keyword>
<reference evidence="7 8" key="1">
    <citation type="submission" date="2020-02" db="EMBL/GenBank/DDBJ databases">
        <title>Balneolaceae bacterium YR4-1, complete genome.</title>
        <authorList>
            <person name="Li Y."/>
            <person name="Wu S."/>
        </authorList>
    </citation>
    <scope>NUCLEOTIDE SEQUENCE [LARGE SCALE GENOMIC DNA]</scope>
    <source>
        <strain evidence="7 8">YR4-1</strain>
    </source>
</reference>
<evidence type="ECO:0000256" key="2">
    <source>
        <dbReference type="ARBA" id="ARBA00023015"/>
    </source>
</evidence>
<proteinExistence type="inferred from homology"/>
<dbReference type="Gene3D" id="1.10.1740.10">
    <property type="match status" value="1"/>
</dbReference>
<dbReference type="Pfam" id="PF08281">
    <property type="entry name" value="Sigma70_r4_2"/>
    <property type="match status" value="1"/>
</dbReference>
<dbReference type="InterPro" id="IPR013249">
    <property type="entry name" value="RNA_pol_sigma70_r4_t2"/>
</dbReference>
<dbReference type="GO" id="GO:0006352">
    <property type="term" value="P:DNA-templated transcription initiation"/>
    <property type="evidence" value="ECO:0007669"/>
    <property type="project" value="InterPro"/>
</dbReference>
<feature type="coiled-coil region" evidence="5">
    <location>
        <begin position="109"/>
        <end position="139"/>
    </location>
</feature>
<dbReference type="RefSeq" id="WP_165142693.1">
    <property type="nucleotide sequence ID" value="NZ_JAALLT010000004.1"/>
</dbReference>
<feature type="domain" description="HTH luxR-type" evidence="6">
    <location>
        <begin position="148"/>
        <end position="175"/>
    </location>
</feature>
<evidence type="ECO:0000256" key="1">
    <source>
        <dbReference type="ARBA" id="ARBA00010641"/>
    </source>
</evidence>
<keyword evidence="2" id="KW-0805">Transcription regulation</keyword>
<dbReference type="GO" id="GO:0016987">
    <property type="term" value="F:sigma factor activity"/>
    <property type="evidence" value="ECO:0007669"/>
    <property type="project" value="UniProtKB-KW"/>
</dbReference>
<keyword evidence="4" id="KW-0804">Transcription</keyword>